<dbReference type="RefSeq" id="WP_110829232.1">
    <property type="nucleotide sequence ID" value="NZ_QKLU01000003.1"/>
</dbReference>
<dbReference type="InterPro" id="IPR051396">
    <property type="entry name" value="Bact_Antivir_Def_Nuclease"/>
</dbReference>
<feature type="domain" description="ATPase AAA-type core" evidence="1">
    <location>
        <begin position="27"/>
        <end position="276"/>
    </location>
</feature>
<reference evidence="2 3" key="1">
    <citation type="submission" date="2018-06" db="EMBL/GenBank/DDBJ databases">
        <title>Genomic Encyclopedia of Archaeal and Bacterial Type Strains, Phase II (KMG-II): from individual species to whole genera.</title>
        <authorList>
            <person name="Goeker M."/>
        </authorList>
    </citation>
    <scope>NUCLEOTIDE SEQUENCE [LARGE SCALE GENOMIC DNA]</scope>
    <source>
        <strain evidence="2 3">DSM 27372</strain>
    </source>
</reference>
<dbReference type="Pfam" id="PF13304">
    <property type="entry name" value="AAA_21"/>
    <property type="match status" value="1"/>
</dbReference>
<dbReference type="Gene3D" id="3.40.50.300">
    <property type="entry name" value="P-loop containing nucleotide triphosphate hydrolases"/>
    <property type="match status" value="1"/>
</dbReference>
<sequence length="326" mass="37874">MPDFIKNINISNFKSIKSARIDGCKRINLFIGRPNVGKSNILEALSIFSVPFLRENKSKSLANLIRVENETELFYNGNHENGISIETNLGSSRIHYDKNEGLLVNISTSNGGGYYAIDEKLNLRSKRNDEYIPFIKKYTFSSQTTFKRAHSRYLIPPYGFNLLNVIERHPQLKDEVSQMFREYNLTLVFDKASQSLKIMQPERNEIFLVPYNSIADTLQRIIFFKTAIASNNDSVLLFEEPEAHSFPPYITHLTQEMIYKKDNQFFIATHSPFILNDLLENCREELSVYIVDYKKHETKIKLLTDKTLHEIYQNGVDLFTNNETFL</sequence>
<dbReference type="InterPro" id="IPR003959">
    <property type="entry name" value="ATPase_AAA_core"/>
</dbReference>
<dbReference type="PANTHER" id="PTHR43581">
    <property type="entry name" value="ATP/GTP PHOSPHATASE"/>
    <property type="match status" value="1"/>
</dbReference>
<dbReference type="InterPro" id="IPR027417">
    <property type="entry name" value="P-loop_NTPase"/>
</dbReference>
<dbReference type="AlphaFoldDB" id="A0A318UHQ4"/>
<dbReference type="EMBL" id="QKLU01000003">
    <property type="protein sequence ID" value="PYF74558.1"/>
    <property type="molecule type" value="Genomic_DNA"/>
</dbReference>
<dbReference type="GO" id="GO:0005524">
    <property type="term" value="F:ATP binding"/>
    <property type="evidence" value="ECO:0007669"/>
    <property type="project" value="InterPro"/>
</dbReference>
<comment type="caution">
    <text evidence="2">The sequence shown here is derived from an EMBL/GenBank/DDBJ whole genome shotgun (WGS) entry which is preliminary data.</text>
</comment>
<gene>
    <name evidence="2" type="ORF">B0O44_1033</name>
</gene>
<dbReference type="Proteomes" id="UP000248198">
    <property type="component" value="Unassembled WGS sequence"/>
</dbReference>
<evidence type="ECO:0000259" key="1">
    <source>
        <dbReference type="Pfam" id="PF13304"/>
    </source>
</evidence>
<keyword evidence="3" id="KW-1185">Reference proteome</keyword>
<evidence type="ECO:0000313" key="2">
    <source>
        <dbReference type="EMBL" id="PYF74558.1"/>
    </source>
</evidence>
<accession>A0A318UHQ4</accession>
<proteinExistence type="predicted"/>
<dbReference type="GO" id="GO:0016887">
    <property type="term" value="F:ATP hydrolysis activity"/>
    <property type="evidence" value="ECO:0007669"/>
    <property type="project" value="InterPro"/>
</dbReference>
<protein>
    <recommendedName>
        <fullName evidence="1">ATPase AAA-type core domain-containing protein</fullName>
    </recommendedName>
</protein>
<dbReference type="SUPFAM" id="SSF52540">
    <property type="entry name" value="P-loop containing nucleoside triphosphate hydrolases"/>
    <property type="match status" value="1"/>
</dbReference>
<name>A0A318UHQ4_9SPHI</name>
<dbReference type="PANTHER" id="PTHR43581:SF4">
    <property type="entry name" value="ATP_GTP PHOSPHATASE"/>
    <property type="match status" value="1"/>
</dbReference>
<organism evidence="2 3">
    <name type="scientific">Pedobacter nutrimenti</name>
    <dbReference type="NCBI Taxonomy" id="1241337"/>
    <lineage>
        <taxon>Bacteria</taxon>
        <taxon>Pseudomonadati</taxon>
        <taxon>Bacteroidota</taxon>
        <taxon>Sphingobacteriia</taxon>
        <taxon>Sphingobacteriales</taxon>
        <taxon>Sphingobacteriaceae</taxon>
        <taxon>Pedobacter</taxon>
    </lineage>
</organism>
<dbReference type="OrthoDB" id="9792800at2"/>
<evidence type="ECO:0000313" key="3">
    <source>
        <dbReference type="Proteomes" id="UP000248198"/>
    </source>
</evidence>